<proteinExistence type="predicted"/>
<organism evidence="1">
    <name type="scientific">Apis rhabdovirus 1</name>
    <dbReference type="NCBI Taxonomy" id="1983567"/>
    <lineage>
        <taxon>Viruses</taxon>
        <taxon>Riboviria</taxon>
        <taxon>Orthornavirae</taxon>
        <taxon>Negarnaviricota</taxon>
        <taxon>Haploviricotina</taxon>
        <taxon>Monjiviricetes</taxon>
        <taxon>Mononegavirales</taxon>
        <taxon>Rhabdoviridae</taxon>
    </lineage>
</organism>
<dbReference type="EMBL" id="MZ821789">
    <property type="protein sequence ID" value="UCR92626.1"/>
    <property type="molecule type" value="Viral_cRNA"/>
</dbReference>
<name>A0A8K1J915_9RHAB</name>
<protein>
    <submittedName>
        <fullName evidence="1">N protein</fullName>
    </submittedName>
</protein>
<reference evidence="1" key="1">
    <citation type="submission" date="2021-08" db="EMBL/GenBank/DDBJ databases">
        <authorList>
            <person name="Li N.N."/>
        </authorList>
    </citation>
    <scope>NUCLEOTIDE SEQUENCE</scope>
    <source>
        <strain evidence="1">ARV1_No2_Am004-BJ2016</strain>
    </source>
</reference>
<sequence length="383" mass="42716">MRTFGTLTPVSIFKAIMASLSNSQIQALAKRLGKLSASETQPTPKNFEVDSYLSIPFICHVAPTVSIVHLLTAVTEGLASTYRVAQALFVESVKSKIGTIEKGPTSMTIASFTPPVPTQEVIAWVQENPEHLTEDWILAFAAYLVGWSMRKTGRANQIGKFCGNIEKILNISGPTLSPEIINGMLRLPQISSTDYDIHSTLTHSLLLLDNTDVPHWEAMMFYALYRPICSQSTVLSRRYAEFTKLLPTAFESENYLTNGDFKAGMIALLEYWGAIEKCNLSGKTKHQPMVTRTLDTGFFSDLSRMESKRMSAALLYCICLKSDRMADFEAFKSAGYSATVHQAADEVHLKRWVEKMSSEDSERKFAGFFDDEQEADIESLLKV</sequence>
<accession>A0A8K1J915</accession>
<evidence type="ECO:0000313" key="1">
    <source>
        <dbReference type="EMBL" id="UCR92626.1"/>
    </source>
</evidence>